<dbReference type="PANTHER" id="PTHR19303:SF74">
    <property type="entry name" value="POGO TRANSPOSABLE ELEMENT WITH KRAB DOMAIN"/>
    <property type="match status" value="1"/>
</dbReference>
<feature type="compositionally biased region" description="Acidic residues" evidence="2">
    <location>
        <begin position="605"/>
        <end position="619"/>
    </location>
</feature>
<evidence type="ECO:0000313" key="6">
    <source>
        <dbReference type="Proteomes" id="UP001314205"/>
    </source>
</evidence>
<evidence type="ECO:0000256" key="2">
    <source>
        <dbReference type="SAM" id="MobiDB-lite"/>
    </source>
</evidence>
<dbReference type="Gene3D" id="3.30.420.10">
    <property type="entry name" value="Ribonuclease H-like superfamily/Ribonuclease H"/>
    <property type="match status" value="1"/>
</dbReference>
<keyword evidence="6" id="KW-1185">Reference proteome</keyword>
<reference evidence="5 6" key="1">
    <citation type="submission" date="2023-11" db="EMBL/GenBank/DDBJ databases">
        <authorList>
            <person name="Hedman E."/>
            <person name="Englund M."/>
            <person name="Stromberg M."/>
            <person name="Nyberg Akerstrom W."/>
            <person name="Nylinder S."/>
            <person name="Jareborg N."/>
            <person name="Kallberg Y."/>
            <person name="Kronander E."/>
        </authorList>
    </citation>
    <scope>NUCLEOTIDE SEQUENCE [LARGE SCALE GENOMIC DNA]</scope>
</reference>
<feature type="region of interest" description="Disordered" evidence="2">
    <location>
        <begin position="486"/>
        <end position="508"/>
    </location>
</feature>
<feature type="region of interest" description="Disordered" evidence="2">
    <location>
        <begin position="598"/>
        <end position="623"/>
    </location>
</feature>
<dbReference type="InterPro" id="IPR004875">
    <property type="entry name" value="DDE_SF_endonuclease_dom"/>
</dbReference>
<accession>A0AAV1KF72</accession>
<organism evidence="5 6">
    <name type="scientific">Parnassius mnemosyne</name>
    <name type="common">clouded apollo</name>
    <dbReference type="NCBI Taxonomy" id="213953"/>
    <lineage>
        <taxon>Eukaryota</taxon>
        <taxon>Metazoa</taxon>
        <taxon>Ecdysozoa</taxon>
        <taxon>Arthropoda</taxon>
        <taxon>Hexapoda</taxon>
        <taxon>Insecta</taxon>
        <taxon>Pterygota</taxon>
        <taxon>Neoptera</taxon>
        <taxon>Endopterygota</taxon>
        <taxon>Lepidoptera</taxon>
        <taxon>Glossata</taxon>
        <taxon>Ditrysia</taxon>
        <taxon>Papilionoidea</taxon>
        <taxon>Papilionidae</taxon>
        <taxon>Parnassiinae</taxon>
        <taxon>Parnassini</taxon>
        <taxon>Parnassius</taxon>
        <taxon>Driopa</taxon>
    </lineage>
</organism>
<dbReference type="Proteomes" id="UP001314205">
    <property type="component" value="Unassembled WGS sequence"/>
</dbReference>
<dbReference type="AlphaFoldDB" id="A0AAV1KF72"/>
<evidence type="ECO:0000256" key="1">
    <source>
        <dbReference type="ARBA" id="ARBA00004123"/>
    </source>
</evidence>
<dbReference type="PANTHER" id="PTHR19303">
    <property type="entry name" value="TRANSPOSON"/>
    <property type="match status" value="1"/>
</dbReference>
<dbReference type="GO" id="GO:0003677">
    <property type="term" value="F:DNA binding"/>
    <property type="evidence" value="ECO:0007669"/>
    <property type="project" value="InterPro"/>
</dbReference>
<gene>
    <name evidence="5" type="ORF">PARMNEM_LOCUS3347</name>
</gene>
<evidence type="ECO:0000313" key="5">
    <source>
        <dbReference type="EMBL" id="CAK1581713.1"/>
    </source>
</evidence>
<dbReference type="Pfam" id="PF05225">
    <property type="entry name" value="HTH_psq"/>
    <property type="match status" value="1"/>
</dbReference>
<feature type="compositionally biased region" description="Polar residues" evidence="2">
    <location>
        <begin position="492"/>
        <end position="502"/>
    </location>
</feature>
<evidence type="ECO:0000259" key="3">
    <source>
        <dbReference type="Pfam" id="PF03184"/>
    </source>
</evidence>
<feature type="domain" description="DDE-1" evidence="3">
    <location>
        <begin position="209"/>
        <end position="341"/>
    </location>
</feature>
<feature type="domain" description="HTH psq-type" evidence="4">
    <location>
        <begin position="18"/>
        <end position="54"/>
    </location>
</feature>
<dbReference type="InterPro" id="IPR009057">
    <property type="entry name" value="Homeodomain-like_sf"/>
</dbReference>
<dbReference type="GO" id="GO:0005634">
    <property type="term" value="C:nucleus"/>
    <property type="evidence" value="ECO:0007669"/>
    <property type="project" value="UniProtKB-SubCell"/>
</dbReference>
<dbReference type="InterPro" id="IPR007889">
    <property type="entry name" value="HTH_Psq"/>
</dbReference>
<name>A0AAV1KF72_9NEOP</name>
<dbReference type="Pfam" id="PF03184">
    <property type="entry name" value="DDE_1"/>
    <property type="match status" value="1"/>
</dbReference>
<comment type="subcellular location">
    <subcellularLocation>
        <location evidence="1">Nucleus</location>
    </subcellularLocation>
</comment>
<dbReference type="InterPro" id="IPR036397">
    <property type="entry name" value="RNaseH_sf"/>
</dbReference>
<evidence type="ECO:0000259" key="4">
    <source>
        <dbReference type="Pfam" id="PF05225"/>
    </source>
</evidence>
<dbReference type="SUPFAM" id="SSF46689">
    <property type="entry name" value="Homeodomain-like"/>
    <property type="match status" value="1"/>
</dbReference>
<comment type="caution">
    <text evidence="5">The sequence shown here is derived from an EMBL/GenBank/DDBJ whole genome shotgun (WGS) entry which is preliminary data.</text>
</comment>
<sequence length="641" mass="73214">MSSRRRRVLEAKPYRNYSEDTLKAAMAAVDTGMTLREAEEKFKIPRATLNRKHRRLQLNKVGRPKVFSEALEEVFVQSIITAAAWGYPLSGLDLSLLVKSHLDRLGLNETRFKGNLPGRYWLEGFLRRHKSTLSVRLSENIKRQRAGVTQETLKSYFQELKTTLEDVDPAAIVNFDETNMSDDPGRQKVLVRRGIKHAHKIIDSSKSSTSVMFAGTASGVLLPPYLVYKAEHLYNTWTEGGPPNTVYNRSRSGWFDTTIFEDWFLKFIIPYVESFNGRGPVVVIGDNLSSHFSLDVIQKCTDYNIKFVCLPANSTGLCQPLDVAVFRPLKIKWRSVLLSWKEKNRGVMPKHVFPRLLKQTLDNIENMRKNLKSGFEAAGIYPINEKRVLDRLPTQEDPEIHNNASQQWLETFKMYLEDMRTKECSTAPKNKRWQLFQIVDDESTSCSDLEEWREAVLNTANSSSDDNNEFDTVFFDDVHDMFPDDDERSASPRITNIPNNENQENEDPLNVEQSVYTDEQFKVSVPSDGGAGCSKDIDTEIVNNSEISPDSFVVVELLYNENTKKQTEKKFIAQVTNMVSDGKVTCRFMRCFSATKGEQSTDNIDSSEQETANDNENTFDAEHSENDTQVKILLLYHSLLP</sequence>
<evidence type="ECO:0008006" key="7">
    <source>
        <dbReference type="Google" id="ProtNLM"/>
    </source>
</evidence>
<dbReference type="EMBL" id="CAVLGL010000035">
    <property type="protein sequence ID" value="CAK1581713.1"/>
    <property type="molecule type" value="Genomic_DNA"/>
</dbReference>
<dbReference type="InterPro" id="IPR050863">
    <property type="entry name" value="CenT-Element_Derived"/>
</dbReference>
<proteinExistence type="predicted"/>
<protein>
    <recommendedName>
        <fullName evidence="7">Transposase</fullName>
    </recommendedName>
</protein>
<dbReference type="Gene3D" id="1.10.10.60">
    <property type="entry name" value="Homeodomain-like"/>
    <property type="match status" value="1"/>
</dbReference>